<evidence type="ECO:0000259" key="2">
    <source>
        <dbReference type="Pfam" id="PF20182"/>
    </source>
</evidence>
<keyword evidence="1" id="KW-0472">Membrane</keyword>
<feature type="transmembrane region" description="Helical" evidence="1">
    <location>
        <begin position="70"/>
        <end position="90"/>
    </location>
</feature>
<dbReference type="EMBL" id="CP109546">
    <property type="protein sequence ID" value="WTZ07889.1"/>
    <property type="molecule type" value="Genomic_DNA"/>
</dbReference>
<evidence type="ECO:0000313" key="3">
    <source>
        <dbReference type="EMBL" id="WTZ07889.1"/>
    </source>
</evidence>
<keyword evidence="1" id="KW-0812">Transmembrane</keyword>
<name>A0AAU3HR41_9ACTN</name>
<dbReference type="AlphaFoldDB" id="A0AAU3HR41"/>
<feature type="transmembrane region" description="Helical" evidence="1">
    <location>
        <begin position="216"/>
        <end position="237"/>
    </location>
</feature>
<feature type="transmembrane region" description="Helical" evidence="1">
    <location>
        <begin position="6"/>
        <end position="24"/>
    </location>
</feature>
<feature type="transmembrane region" description="Helical" evidence="1">
    <location>
        <begin position="102"/>
        <end position="122"/>
    </location>
</feature>
<feature type="transmembrane region" description="Helical" evidence="1">
    <location>
        <begin position="142"/>
        <end position="166"/>
    </location>
</feature>
<dbReference type="Pfam" id="PF20182">
    <property type="entry name" value="DUF6545"/>
    <property type="match status" value="1"/>
</dbReference>
<dbReference type="NCBIfam" id="NF042915">
    <property type="entry name" value="MAB_1171c_fam"/>
    <property type="match status" value="1"/>
</dbReference>
<dbReference type="InterPro" id="IPR050039">
    <property type="entry name" value="MAB_1171c-like"/>
</dbReference>
<organism evidence="3">
    <name type="scientific">Streptomyces sp. NBC_01393</name>
    <dbReference type="NCBI Taxonomy" id="2903851"/>
    <lineage>
        <taxon>Bacteria</taxon>
        <taxon>Bacillati</taxon>
        <taxon>Actinomycetota</taxon>
        <taxon>Actinomycetes</taxon>
        <taxon>Kitasatosporales</taxon>
        <taxon>Streptomycetaceae</taxon>
        <taxon>Streptomyces</taxon>
    </lineage>
</organism>
<dbReference type="InterPro" id="IPR046675">
    <property type="entry name" value="DUF6545"/>
</dbReference>
<protein>
    <recommendedName>
        <fullName evidence="2">DUF6545 domain-containing protein</fullName>
    </recommendedName>
</protein>
<accession>A0AAU3HR41</accession>
<gene>
    <name evidence="3" type="ORF">OG699_07790</name>
</gene>
<proteinExistence type="predicted"/>
<evidence type="ECO:0000256" key="1">
    <source>
        <dbReference type="SAM" id="Phobius"/>
    </source>
</evidence>
<feature type="transmembrane region" description="Helical" evidence="1">
    <location>
        <begin position="36"/>
        <end position="58"/>
    </location>
</feature>
<feature type="transmembrane region" description="Helical" evidence="1">
    <location>
        <begin position="178"/>
        <end position="196"/>
    </location>
</feature>
<sequence>MNGLIYYLAAAVLWMGLAAQLPDLRRHRRDPLKRSFCAVILLSGLCFVLGAPPTVILVNSLTGIPNIAAPLTYGAVTAFGAASLILIVHWRGNDPAQVRRTARAWLFSYLGVIAAEGVLFSLGDAPVERRADFDTYYASTPFIREMIVLYLVAHMVAAVTTTLLCWSWIRKVKRWTRGSLALLVLGWLFTSAYGVVKSVALSAHWLGHRWDSLSTSVAPLVAVGSCLASAGYILPLVGPRIDSAVAFVRLRPLFRLLAAPTSRRRCVTALSWRMIGDVELRLTTRETAIRDGLKRLAGQLDDQVRSRACRDALAAGFSAAEAEVIGTAAMVAVAALAETPTPMAETGTIGISVGDVDVVVSVSARVRRPAGGSRSLDTGQPSLLSLSKAVRTPIVDAAIQSRRTAVRQLS</sequence>
<reference evidence="3" key="1">
    <citation type="submission" date="2022-10" db="EMBL/GenBank/DDBJ databases">
        <title>The complete genomes of actinobacterial strains from the NBC collection.</title>
        <authorList>
            <person name="Joergensen T.S."/>
            <person name="Alvarez Arevalo M."/>
            <person name="Sterndorff E.B."/>
            <person name="Faurdal D."/>
            <person name="Vuksanovic O."/>
            <person name="Mourched A.-S."/>
            <person name="Charusanti P."/>
            <person name="Shaw S."/>
            <person name="Blin K."/>
            <person name="Weber T."/>
        </authorList>
    </citation>
    <scope>NUCLEOTIDE SEQUENCE</scope>
    <source>
        <strain evidence="3">NBC_01393</strain>
    </source>
</reference>
<keyword evidence="1" id="KW-1133">Transmembrane helix</keyword>
<feature type="domain" description="DUF6545" evidence="2">
    <location>
        <begin position="245"/>
        <end position="340"/>
    </location>
</feature>